<proteinExistence type="predicted"/>
<dbReference type="STRING" id="197461.A3843_17550"/>
<evidence type="ECO:0000313" key="2">
    <source>
        <dbReference type="Proteomes" id="UP000185783"/>
    </source>
</evidence>
<dbReference type="RefSeq" id="WP_028482503.1">
    <property type="nucleotide sequence ID" value="NZ_LVVZ01000041.1"/>
</dbReference>
<keyword evidence="2" id="KW-1185">Reference proteome</keyword>
<organism evidence="1 2">
    <name type="scientific">Pseudovibrio exalbescens</name>
    <dbReference type="NCBI Taxonomy" id="197461"/>
    <lineage>
        <taxon>Bacteria</taxon>
        <taxon>Pseudomonadati</taxon>
        <taxon>Pseudomonadota</taxon>
        <taxon>Alphaproteobacteria</taxon>
        <taxon>Hyphomicrobiales</taxon>
        <taxon>Stappiaceae</taxon>
        <taxon>Pseudovibrio</taxon>
    </lineage>
</organism>
<dbReference type="Proteomes" id="UP000185783">
    <property type="component" value="Unassembled WGS sequence"/>
</dbReference>
<evidence type="ECO:0000313" key="1">
    <source>
        <dbReference type="EMBL" id="OKL42476.1"/>
    </source>
</evidence>
<gene>
    <name evidence="1" type="ORF">A3843_17550</name>
</gene>
<dbReference type="Gene3D" id="3.40.630.30">
    <property type="match status" value="1"/>
</dbReference>
<sequence length="160" mass="17497">MPRISYQAQSVTPFNQSLFLTYVKEQVALGQLALTDADMALLRILLVDASEGQAWVLTENGVPCGFAVCGFLLSVAAGGRIAVFDFLHVPNGLASPLAWVTLLARIEDDLRTLDIHQMVVDVQTQEHAKKTALIERAFLTLTPVTMKKSLTVDDQQGDLE</sequence>
<accession>A0A1U7JCJ1</accession>
<dbReference type="OrthoDB" id="7850427at2"/>
<name>A0A1U7JCJ1_9HYPH</name>
<dbReference type="EMBL" id="LVVZ01000041">
    <property type="protein sequence ID" value="OKL42476.1"/>
    <property type="molecule type" value="Genomic_DNA"/>
</dbReference>
<dbReference type="AlphaFoldDB" id="A0A1U7JCJ1"/>
<reference evidence="1 2" key="1">
    <citation type="submission" date="2016-03" db="EMBL/GenBank/DDBJ databases">
        <title>Genome sequence of Nesiotobacter sp. nov., a moderately halophilic alphaproteobacterium isolated from the Yellow Sea, China.</title>
        <authorList>
            <person name="Zhang G."/>
            <person name="Zhang R."/>
        </authorList>
    </citation>
    <scope>NUCLEOTIDE SEQUENCE [LARGE SCALE GENOMIC DNA]</scope>
    <source>
        <strain evidence="1 2">WB1-6</strain>
    </source>
</reference>
<comment type="caution">
    <text evidence="1">The sequence shown here is derived from an EMBL/GenBank/DDBJ whole genome shotgun (WGS) entry which is preliminary data.</text>
</comment>
<evidence type="ECO:0008006" key="3">
    <source>
        <dbReference type="Google" id="ProtNLM"/>
    </source>
</evidence>
<protein>
    <recommendedName>
        <fullName evidence="3">N-acetyltransferase domain-containing protein</fullName>
    </recommendedName>
</protein>